<comment type="subunit">
    <text evidence="2 5">Part of the 50S ribosomal subunit.</text>
</comment>
<dbReference type="FunFam" id="3.30.1390.20:FF:000001">
    <property type="entry name" value="50S ribosomal protein L30"/>
    <property type="match status" value="1"/>
</dbReference>
<keyword evidence="8" id="KW-1185">Reference proteome</keyword>
<evidence type="ECO:0000313" key="8">
    <source>
        <dbReference type="Proteomes" id="UP000291591"/>
    </source>
</evidence>
<gene>
    <name evidence="5" type="primary">rpmD</name>
    <name evidence="7" type="ORF">EV383_5310</name>
</gene>
<proteinExistence type="inferred from homology"/>
<sequence length="61" mass="7065">MATWKITQTKSRIGCKQNQRDTLRSLGLKKIRQSVERQDDPQTRGYVHTVRHLVTVEEVGS</sequence>
<protein>
    <recommendedName>
        <fullName evidence="5">Large ribosomal subunit protein uL30</fullName>
    </recommendedName>
</protein>
<comment type="caution">
    <text evidence="7">The sequence shown here is derived from an EMBL/GenBank/DDBJ whole genome shotgun (WGS) entry which is preliminary data.</text>
</comment>
<dbReference type="PANTHER" id="PTHR15892">
    <property type="entry name" value="MITOCHONDRIAL RIBOSOMAL PROTEIN L30"/>
    <property type="match status" value="1"/>
</dbReference>
<evidence type="ECO:0000256" key="4">
    <source>
        <dbReference type="ARBA" id="ARBA00023274"/>
    </source>
</evidence>
<evidence type="ECO:0000313" key="7">
    <source>
        <dbReference type="EMBL" id="RZT88371.1"/>
    </source>
</evidence>
<dbReference type="GO" id="GO:0006412">
    <property type="term" value="P:translation"/>
    <property type="evidence" value="ECO:0007669"/>
    <property type="project" value="UniProtKB-UniRule"/>
</dbReference>
<accession>A0A4Q7V4E2</accession>
<organism evidence="7 8">
    <name type="scientific">Pseudonocardia sediminis</name>
    <dbReference type="NCBI Taxonomy" id="1397368"/>
    <lineage>
        <taxon>Bacteria</taxon>
        <taxon>Bacillati</taxon>
        <taxon>Actinomycetota</taxon>
        <taxon>Actinomycetes</taxon>
        <taxon>Pseudonocardiales</taxon>
        <taxon>Pseudonocardiaceae</taxon>
        <taxon>Pseudonocardia</taxon>
    </lineage>
</organism>
<dbReference type="InterPro" id="IPR036919">
    <property type="entry name" value="Ribo_uL30_ferredoxin-like_sf"/>
</dbReference>
<dbReference type="InterPro" id="IPR016082">
    <property type="entry name" value="Ribosomal_uL30_ferredoxin-like"/>
</dbReference>
<dbReference type="NCBIfam" id="TIGR01308">
    <property type="entry name" value="rpmD_bact"/>
    <property type="match status" value="1"/>
</dbReference>
<dbReference type="EMBL" id="SHKL01000001">
    <property type="protein sequence ID" value="RZT88371.1"/>
    <property type="molecule type" value="Genomic_DNA"/>
</dbReference>
<dbReference type="PIRSF" id="PIRSF002211">
    <property type="entry name" value="Ribosomal_L30_bac-type"/>
    <property type="match status" value="1"/>
</dbReference>
<dbReference type="Gene3D" id="3.30.1390.20">
    <property type="entry name" value="Ribosomal protein L30, ferredoxin-like fold domain"/>
    <property type="match status" value="1"/>
</dbReference>
<dbReference type="SUPFAM" id="SSF55129">
    <property type="entry name" value="Ribosomal protein L30p/L7e"/>
    <property type="match status" value="1"/>
</dbReference>
<dbReference type="InterPro" id="IPR005996">
    <property type="entry name" value="Ribosomal_uL30_bac-type"/>
</dbReference>
<dbReference type="GO" id="GO:0003735">
    <property type="term" value="F:structural constituent of ribosome"/>
    <property type="evidence" value="ECO:0007669"/>
    <property type="project" value="InterPro"/>
</dbReference>
<evidence type="ECO:0000259" key="6">
    <source>
        <dbReference type="Pfam" id="PF00327"/>
    </source>
</evidence>
<dbReference type="HAMAP" id="MF_01371_B">
    <property type="entry name" value="Ribosomal_uL30_B"/>
    <property type="match status" value="1"/>
</dbReference>
<dbReference type="OrthoDB" id="9812790at2"/>
<evidence type="ECO:0000256" key="3">
    <source>
        <dbReference type="ARBA" id="ARBA00022980"/>
    </source>
</evidence>
<dbReference type="PANTHER" id="PTHR15892:SF2">
    <property type="entry name" value="LARGE RIBOSOMAL SUBUNIT PROTEIN UL30M"/>
    <property type="match status" value="1"/>
</dbReference>
<name>A0A4Q7V4E2_PSEST</name>
<dbReference type="Pfam" id="PF00327">
    <property type="entry name" value="Ribosomal_L30"/>
    <property type="match status" value="1"/>
</dbReference>
<dbReference type="RefSeq" id="WP_130292381.1">
    <property type="nucleotide sequence ID" value="NZ_SHKL01000001.1"/>
</dbReference>
<dbReference type="Proteomes" id="UP000291591">
    <property type="component" value="Unassembled WGS sequence"/>
</dbReference>
<feature type="domain" description="Large ribosomal subunit protein uL30-like ferredoxin-like fold" evidence="6">
    <location>
        <begin position="5"/>
        <end position="54"/>
    </location>
</feature>
<keyword evidence="3 5" id="KW-0689">Ribosomal protein</keyword>
<evidence type="ECO:0000256" key="2">
    <source>
        <dbReference type="ARBA" id="ARBA00011838"/>
    </source>
</evidence>
<evidence type="ECO:0000256" key="1">
    <source>
        <dbReference type="ARBA" id="ARBA00007594"/>
    </source>
</evidence>
<comment type="similarity">
    <text evidence="1 5">Belongs to the universal ribosomal protein uL30 family.</text>
</comment>
<keyword evidence="4 5" id="KW-0687">Ribonucleoprotein</keyword>
<evidence type="ECO:0000256" key="5">
    <source>
        <dbReference type="HAMAP-Rule" id="MF_01371"/>
    </source>
</evidence>
<dbReference type="GO" id="GO:0022625">
    <property type="term" value="C:cytosolic large ribosomal subunit"/>
    <property type="evidence" value="ECO:0007669"/>
    <property type="project" value="TreeGrafter"/>
</dbReference>
<dbReference type="CDD" id="cd01658">
    <property type="entry name" value="Ribosomal_L30"/>
    <property type="match status" value="1"/>
</dbReference>
<dbReference type="AlphaFoldDB" id="A0A4Q7V4E2"/>
<reference evidence="7 8" key="1">
    <citation type="submission" date="2019-02" db="EMBL/GenBank/DDBJ databases">
        <title>Sequencing the genomes of 1000 actinobacteria strains.</title>
        <authorList>
            <person name="Klenk H.-P."/>
        </authorList>
    </citation>
    <scope>NUCLEOTIDE SEQUENCE [LARGE SCALE GENOMIC DNA]</scope>
    <source>
        <strain evidence="7 8">DSM 45779</strain>
    </source>
</reference>